<proteinExistence type="predicted"/>
<sequence length="204" mass="22058">MTSIIWWQAAHGLCILAHLGLIVCGFAAFAFAGLNLSAPQSVVTVPWALFGLGALGAQIHSILFYLLYRADQPLNRSIIPQSTIPLHPQSPGPDAPGLSNPSTETSETALFRLKIITLGAAIFNLFLFSADWALATTGLTVDKKYSSFLLKAVCLQALFSGATAFATIAADVLKLGRSIAHQRAIEQRDLDEIEEEYRDEEEGE</sequence>
<evidence type="ECO:0000256" key="1">
    <source>
        <dbReference type="SAM" id="Phobius"/>
    </source>
</evidence>
<comment type="caution">
    <text evidence="2">The sequence shown here is derived from an EMBL/GenBank/DDBJ whole genome shotgun (WGS) entry which is preliminary data.</text>
</comment>
<evidence type="ECO:0000313" key="2">
    <source>
        <dbReference type="EMBL" id="KAL3425069.1"/>
    </source>
</evidence>
<evidence type="ECO:0000313" key="3">
    <source>
        <dbReference type="Proteomes" id="UP001629113"/>
    </source>
</evidence>
<reference evidence="2 3" key="1">
    <citation type="submission" date="2024-06" db="EMBL/GenBank/DDBJ databases">
        <title>Complete genome of Phlyctema vagabunda strain 19-DSS-EL-015.</title>
        <authorList>
            <person name="Fiorenzani C."/>
        </authorList>
    </citation>
    <scope>NUCLEOTIDE SEQUENCE [LARGE SCALE GENOMIC DNA]</scope>
    <source>
        <strain evidence="2 3">19-DSS-EL-015</strain>
    </source>
</reference>
<keyword evidence="1" id="KW-0812">Transmembrane</keyword>
<keyword evidence="1" id="KW-0472">Membrane</keyword>
<feature type="transmembrane region" description="Helical" evidence="1">
    <location>
        <begin position="12"/>
        <end position="34"/>
    </location>
</feature>
<protein>
    <submittedName>
        <fullName evidence="2">Uncharacterized protein</fullName>
    </submittedName>
</protein>
<feature type="transmembrane region" description="Helical" evidence="1">
    <location>
        <begin position="148"/>
        <end position="173"/>
    </location>
</feature>
<feature type="transmembrane region" description="Helical" evidence="1">
    <location>
        <begin position="109"/>
        <end position="128"/>
    </location>
</feature>
<keyword evidence="3" id="KW-1185">Reference proteome</keyword>
<name>A0ABR4PP10_9HELO</name>
<feature type="transmembrane region" description="Helical" evidence="1">
    <location>
        <begin position="46"/>
        <end position="68"/>
    </location>
</feature>
<gene>
    <name evidence="2" type="ORF">PVAG01_04350</name>
</gene>
<keyword evidence="1" id="KW-1133">Transmembrane helix</keyword>
<dbReference type="EMBL" id="JBFCZG010000003">
    <property type="protein sequence ID" value="KAL3425069.1"/>
    <property type="molecule type" value="Genomic_DNA"/>
</dbReference>
<accession>A0ABR4PP10</accession>
<dbReference type="Proteomes" id="UP001629113">
    <property type="component" value="Unassembled WGS sequence"/>
</dbReference>
<organism evidence="2 3">
    <name type="scientific">Phlyctema vagabunda</name>
    <dbReference type="NCBI Taxonomy" id="108571"/>
    <lineage>
        <taxon>Eukaryota</taxon>
        <taxon>Fungi</taxon>
        <taxon>Dikarya</taxon>
        <taxon>Ascomycota</taxon>
        <taxon>Pezizomycotina</taxon>
        <taxon>Leotiomycetes</taxon>
        <taxon>Helotiales</taxon>
        <taxon>Dermateaceae</taxon>
        <taxon>Phlyctema</taxon>
    </lineage>
</organism>